<protein>
    <submittedName>
        <fullName evidence="1">Uncharacterized protein</fullName>
    </submittedName>
</protein>
<organism evidence="1 2">
    <name type="scientific">Dendrobium catenatum</name>
    <dbReference type="NCBI Taxonomy" id="906689"/>
    <lineage>
        <taxon>Eukaryota</taxon>
        <taxon>Viridiplantae</taxon>
        <taxon>Streptophyta</taxon>
        <taxon>Embryophyta</taxon>
        <taxon>Tracheophyta</taxon>
        <taxon>Spermatophyta</taxon>
        <taxon>Magnoliopsida</taxon>
        <taxon>Liliopsida</taxon>
        <taxon>Asparagales</taxon>
        <taxon>Orchidaceae</taxon>
        <taxon>Epidendroideae</taxon>
        <taxon>Malaxideae</taxon>
        <taxon>Dendrobiinae</taxon>
        <taxon>Dendrobium</taxon>
    </lineage>
</organism>
<gene>
    <name evidence="1" type="ORF">MA16_Dca006795</name>
</gene>
<keyword evidence="2" id="KW-1185">Reference proteome</keyword>
<evidence type="ECO:0000313" key="1">
    <source>
        <dbReference type="EMBL" id="PKU72202.1"/>
    </source>
</evidence>
<reference evidence="1 2" key="1">
    <citation type="journal article" date="2016" name="Sci. Rep.">
        <title>The Dendrobium catenatum Lindl. genome sequence provides insights into polysaccharide synthase, floral development and adaptive evolution.</title>
        <authorList>
            <person name="Zhang G.Q."/>
            <person name="Xu Q."/>
            <person name="Bian C."/>
            <person name="Tsai W.C."/>
            <person name="Yeh C.M."/>
            <person name="Liu K.W."/>
            <person name="Yoshida K."/>
            <person name="Zhang L.S."/>
            <person name="Chang S.B."/>
            <person name="Chen F."/>
            <person name="Shi Y."/>
            <person name="Su Y.Y."/>
            <person name="Zhang Y.Q."/>
            <person name="Chen L.J."/>
            <person name="Yin Y."/>
            <person name="Lin M."/>
            <person name="Huang H."/>
            <person name="Deng H."/>
            <person name="Wang Z.W."/>
            <person name="Zhu S.L."/>
            <person name="Zhao X."/>
            <person name="Deng C."/>
            <person name="Niu S.C."/>
            <person name="Huang J."/>
            <person name="Wang M."/>
            <person name="Liu G.H."/>
            <person name="Yang H.J."/>
            <person name="Xiao X.J."/>
            <person name="Hsiao Y.Y."/>
            <person name="Wu W.L."/>
            <person name="Chen Y.Y."/>
            <person name="Mitsuda N."/>
            <person name="Ohme-Takagi M."/>
            <person name="Luo Y.B."/>
            <person name="Van de Peer Y."/>
            <person name="Liu Z.J."/>
        </authorList>
    </citation>
    <scope>NUCLEOTIDE SEQUENCE [LARGE SCALE GENOMIC DNA]</scope>
    <source>
        <tissue evidence="1">The whole plant</tissue>
    </source>
</reference>
<dbReference type="EMBL" id="KZ502843">
    <property type="protein sequence ID" value="PKU72202.1"/>
    <property type="molecule type" value="Genomic_DNA"/>
</dbReference>
<accession>A0A2I0W974</accession>
<dbReference type="AlphaFoldDB" id="A0A2I0W974"/>
<proteinExistence type="predicted"/>
<sequence>MVWKEGEAFHLFLAATRGDYCNSFLCNLEDRGPTAAKGSLYFSVEGRKWWQREEHSFSPKKGDGSS</sequence>
<reference evidence="1 2" key="2">
    <citation type="journal article" date="2017" name="Nature">
        <title>The Apostasia genome and the evolution of orchids.</title>
        <authorList>
            <person name="Zhang G.Q."/>
            <person name="Liu K.W."/>
            <person name="Li Z."/>
            <person name="Lohaus R."/>
            <person name="Hsiao Y.Y."/>
            <person name="Niu S.C."/>
            <person name="Wang J.Y."/>
            <person name="Lin Y.C."/>
            <person name="Xu Q."/>
            <person name="Chen L.J."/>
            <person name="Yoshida K."/>
            <person name="Fujiwara S."/>
            <person name="Wang Z.W."/>
            <person name="Zhang Y.Q."/>
            <person name="Mitsuda N."/>
            <person name="Wang M."/>
            <person name="Liu G.H."/>
            <person name="Pecoraro L."/>
            <person name="Huang H.X."/>
            <person name="Xiao X.J."/>
            <person name="Lin M."/>
            <person name="Wu X.Y."/>
            <person name="Wu W.L."/>
            <person name="Chen Y.Y."/>
            <person name="Chang S.B."/>
            <person name="Sakamoto S."/>
            <person name="Ohme-Takagi M."/>
            <person name="Yagi M."/>
            <person name="Zeng S.J."/>
            <person name="Shen C.Y."/>
            <person name="Yeh C.M."/>
            <person name="Luo Y.B."/>
            <person name="Tsai W.C."/>
            <person name="Van de Peer Y."/>
            <person name="Liu Z.J."/>
        </authorList>
    </citation>
    <scope>NUCLEOTIDE SEQUENCE [LARGE SCALE GENOMIC DNA]</scope>
    <source>
        <tissue evidence="1">The whole plant</tissue>
    </source>
</reference>
<name>A0A2I0W974_9ASPA</name>
<dbReference type="Proteomes" id="UP000233837">
    <property type="component" value="Unassembled WGS sequence"/>
</dbReference>
<evidence type="ECO:0000313" key="2">
    <source>
        <dbReference type="Proteomes" id="UP000233837"/>
    </source>
</evidence>